<dbReference type="RefSeq" id="WP_133290574.1">
    <property type="nucleotide sequence ID" value="NZ_SMSJ01000034.1"/>
</dbReference>
<dbReference type="EMBL" id="SMSJ01000034">
    <property type="protein sequence ID" value="TDH60625.1"/>
    <property type="molecule type" value="Genomic_DNA"/>
</dbReference>
<evidence type="ECO:0000313" key="3">
    <source>
        <dbReference type="Proteomes" id="UP000295096"/>
    </source>
</evidence>
<accession>A0A4V3A9U9</accession>
<feature type="domain" description="NAD-dependent epimerase/dehydratase" evidence="1">
    <location>
        <begin position="5"/>
        <end position="240"/>
    </location>
</feature>
<dbReference type="PANTHER" id="PTHR32487:SF0">
    <property type="entry name" value="3-OXO-DELTA(4,5)-STEROID 5-BETA-REDUCTASE"/>
    <property type="match status" value="1"/>
</dbReference>
<protein>
    <submittedName>
        <fullName evidence="2">SDR family oxidoreductase</fullName>
    </submittedName>
</protein>
<proteinExistence type="predicted"/>
<evidence type="ECO:0000313" key="2">
    <source>
        <dbReference type="EMBL" id="TDH60625.1"/>
    </source>
</evidence>
<dbReference type="PANTHER" id="PTHR32487">
    <property type="entry name" value="3-OXO-DELTA(4,5)-STEROID 5-BETA-REDUCTASE"/>
    <property type="match status" value="1"/>
</dbReference>
<keyword evidence="3" id="KW-1185">Reference proteome</keyword>
<reference evidence="2 3" key="1">
    <citation type="journal article" date="2016" name="J. Microbiol.">
        <title>Dankookia rubra gen. nov., sp. nov., an alphaproteobacterium isolated from sediment of a shallow stream.</title>
        <authorList>
            <person name="Kim W.H."/>
            <person name="Kim D.H."/>
            <person name="Kang K."/>
            <person name="Ahn T.Y."/>
        </authorList>
    </citation>
    <scope>NUCLEOTIDE SEQUENCE [LARGE SCALE GENOMIC DNA]</scope>
    <source>
        <strain evidence="2 3">JCM30602</strain>
    </source>
</reference>
<dbReference type="AlphaFoldDB" id="A0A4V3A9U9"/>
<dbReference type="InterPro" id="IPR055222">
    <property type="entry name" value="PRISE-like_Rossmann-fold"/>
</dbReference>
<comment type="caution">
    <text evidence="2">The sequence shown here is derived from an EMBL/GenBank/DDBJ whole genome shotgun (WGS) entry which is preliminary data.</text>
</comment>
<organism evidence="2 3">
    <name type="scientific">Dankookia rubra</name>
    <dbReference type="NCBI Taxonomy" id="1442381"/>
    <lineage>
        <taxon>Bacteria</taxon>
        <taxon>Pseudomonadati</taxon>
        <taxon>Pseudomonadota</taxon>
        <taxon>Alphaproteobacteria</taxon>
        <taxon>Acetobacterales</taxon>
        <taxon>Roseomonadaceae</taxon>
        <taxon>Dankookia</taxon>
    </lineage>
</organism>
<gene>
    <name evidence="2" type="ORF">E2C06_20985</name>
</gene>
<dbReference type="Pfam" id="PF01370">
    <property type="entry name" value="Epimerase"/>
    <property type="match status" value="1"/>
</dbReference>
<name>A0A4V3A9U9_9PROT</name>
<evidence type="ECO:0000259" key="1">
    <source>
        <dbReference type="Pfam" id="PF01370"/>
    </source>
</evidence>
<sequence length="356" mass="38852">MTGTVLVAGALGLVGRAALAEYEAGGWNIVALARRKPEFESPARFLSVDLTDAEACRAVLSPLRGISHIVYGALFEKPELGKGWLEADQIATNAAMLRNLMDAVEPGNPGLRHVSLLQGTKAYGVHLGQMPIPGKEGAPRHIHPNFYWAQEDLIRERQAHAGWAFTIFRPQALVGFALGSTMNMLSAIGAYAAVSRELGVPLIWPGAGARYTEATDVRILARAMRWAGGTEAAANRTFNVTNGDVFLWQDLFPLVAKRFGMEMGAPHPMSLAVLMADKGPVWQRIAEKHRLAPWSLNQLIGGSWQFADFAFARPGQVASILSTIAIRQAGFAECIDSAEMFDWWLAELQRRRILPA</sequence>
<dbReference type="CDD" id="cd08948">
    <property type="entry name" value="5beta-POR_like_SDR_a"/>
    <property type="match status" value="1"/>
</dbReference>
<dbReference type="Gene3D" id="3.40.50.720">
    <property type="entry name" value="NAD(P)-binding Rossmann-like Domain"/>
    <property type="match status" value="1"/>
</dbReference>
<dbReference type="OrthoDB" id="4392084at2"/>
<dbReference type="Proteomes" id="UP000295096">
    <property type="component" value="Unassembled WGS sequence"/>
</dbReference>
<dbReference type="SUPFAM" id="SSF51735">
    <property type="entry name" value="NAD(P)-binding Rossmann-fold domains"/>
    <property type="match status" value="1"/>
</dbReference>
<dbReference type="InterPro" id="IPR036291">
    <property type="entry name" value="NAD(P)-bd_dom_sf"/>
</dbReference>
<dbReference type="InterPro" id="IPR001509">
    <property type="entry name" value="Epimerase_deHydtase"/>
</dbReference>